<accession>A0A1T4JVG1</accession>
<reference evidence="2" key="1">
    <citation type="submission" date="2017-02" db="EMBL/GenBank/DDBJ databases">
        <authorList>
            <person name="Varghese N."/>
            <person name="Submissions S."/>
        </authorList>
    </citation>
    <scope>NUCLEOTIDE SEQUENCE [LARGE SCALE GENOMIC DNA]</scope>
    <source>
        <strain evidence="2">ATCC 51222</strain>
    </source>
</reference>
<protein>
    <submittedName>
        <fullName evidence="1">Uncharacterized protein</fullName>
    </submittedName>
</protein>
<evidence type="ECO:0000313" key="1">
    <source>
        <dbReference type="EMBL" id="SJZ34109.1"/>
    </source>
</evidence>
<sequence>MNIKIDVDNLRDDLRDYYGSAVGCNPTAMADVINIDSMSDEDVVEKAVENGFNLYDYEV</sequence>
<dbReference type="Proteomes" id="UP000190657">
    <property type="component" value="Unassembled WGS sequence"/>
</dbReference>
<keyword evidence="2" id="KW-1185">Reference proteome</keyword>
<dbReference type="AlphaFoldDB" id="A0A1T4JVG1"/>
<proteinExistence type="predicted"/>
<organism evidence="1 2">
    <name type="scientific">Eubacterium coprostanoligenes</name>
    <dbReference type="NCBI Taxonomy" id="290054"/>
    <lineage>
        <taxon>Bacteria</taxon>
        <taxon>Bacillati</taxon>
        <taxon>Bacillota</taxon>
        <taxon>Clostridia</taxon>
        <taxon>Eubacteriales</taxon>
        <taxon>Eubacteriaceae</taxon>
        <taxon>Eubacterium</taxon>
    </lineage>
</organism>
<evidence type="ECO:0000313" key="2">
    <source>
        <dbReference type="Proteomes" id="UP000190657"/>
    </source>
</evidence>
<name>A0A1T4JVG1_9FIRM</name>
<dbReference type="RefSeq" id="WP_078767648.1">
    <property type="nucleotide sequence ID" value="NZ_FUWW01000001.1"/>
</dbReference>
<dbReference type="STRING" id="290054.SAMN02745114_00135"/>
<dbReference type="EMBL" id="FUWW01000001">
    <property type="protein sequence ID" value="SJZ34109.1"/>
    <property type="molecule type" value="Genomic_DNA"/>
</dbReference>
<gene>
    <name evidence="1" type="ORF">SAMN02745114_00135</name>
</gene>